<evidence type="ECO:0000256" key="3">
    <source>
        <dbReference type="ARBA" id="ARBA00022692"/>
    </source>
</evidence>
<evidence type="ECO:0000256" key="4">
    <source>
        <dbReference type="ARBA" id="ARBA00022989"/>
    </source>
</evidence>
<dbReference type="PANTHER" id="PTHR47371:SF3">
    <property type="entry name" value="PHOSPHOGLYCEROL TRANSFERASE I"/>
    <property type="match status" value="1"/>
</dbReference>
<feature type="transmembrane region" description="Helical" evidence="6">
    <location>
        <begin position="52"/>
        <end position="75"/>
    </location>
</feature>
<evidence type="ECO:0000256" key="6">
    <source>
        <dbReference type="SAM" id="Phobius"/>
    </source>
</evidence>
<dbReference type="InterPro" id="IPR000917">
    <property type="entry name" value="Sulfatase_N"/>
</dbReference>
<feature type="transmembrane region" description="Helical" evidence="6">
    <location>
        <begin position="138"/>
        <end position="156"/>
    </location>
</feature>
<dbReference type="Gene3D" id="3.30.1120.80">
    <property type="match status" value="1"/>
</dbReference>
<dbReference type="InterPro" id="IPR017850">
    <property type="entry name" value="Alkaline_phosphatase_core_sf"/>
</dbReference>
<dbReference type="CDD" id="cd16015">
    <property type="entry name" value="LTA_synthase"/>
    <property type="match status" value="1"/>
</dbReference>
<reference evidence="8 9" key="2">
    <citation type="journal article" date="2021" name="Int. J. Syst. Evol. Microbiol.">
        <title>Isolation and Polyphasic Characterization of Desulfuromonas versatilis sp. Nov., an Electrogenic Bacteria Capable of Versatile Metabolism Isolated from a Graphene Oxide-Reducing Enrichment Culture.</title>
        <authorList>
            <person name="Xie L."/>
            <person name="Yoshida N."/>
            <person name="Ishii S."/>
            <person name="Meng L."/>
        </authorList>
    </citation>
    <scope>NUCLEOTIDE SEQUENCE [LARGE SCALE GENOMIC DNA]</scope>
    <source>
        <strain evidence="8 9">NIT-T3</strain>
    </source>
</reference>
<name>A0ABN6E1W6_9BACT</name>
<dbReference type="EMBL" id="AP024355">
    <property type="protein sequence ID" value="BCR06353.1"/>
    <property type="molecule type" value="Genomic_DNA"/>
</dbReference>
<accession>A0ABN6E1W6</accession>
<feature type="transmembrane region" description="Helical" evidence="6">
    <location>
        <begin position="177"/>
        <end position="195"/>
    </location>
</feature>
<feature type="domain" description="Sulfatase N-terminal" evidence="7">
    <location>
        <begin position="279"/>
        <end position="546"/>
    </location>
</feature>
<dbReference type="Pfam" id="PF00884">
    <property type="entry name" value="Sulfatase"/>
    <property type="match status" value="1"/>
</dbReference>
<dbReference type="SUPFAM" id="SSF53649">
    <property type="entry name" value="Alkaline phosphatase-like"/>
    <property type="match status" value="1"/>
</dbReference>
<dbReference type="PANTHER" id="PTHR47371">
    <property type="entry name" value="LIPOTEICHOIC ACID SYNTHASE"/>
    <property type="match status" value="1"/>
</dbReference>
<comment type="subcellular location">
    <subcellularLocation>
        <location evidence="1">Cell membrane</location>
        <topology evidence="1">Multi-pass membrane protein</topology>
    </subcellularLocation>
</comment>
<evidence type="ECO:0000313" key="9">
    <source>
        <dbReference type="Proteomes" id="UP001319827"/>
    </source>
</evidence>
<reference evidence="8 9" key="1">
    <citation type="journal article" date="2016" name="C (Basel)">
        <title>Selective Growth of and Electricity Production by Marine Exoelectrogenic Bacteria in Self-Aggregated Hydrogel of Microbially Reduced Graphene Oxide.</title>
        <authorList>
            <person name="Yoshida N."/>
            <person name="Goto Y."/>
            <person name="Miyata Y."/>
        </authorList>
    </citation>
    <scope>NUCLEOTIDE SEQUENCE [LARGE SCALE GENOMIC DNA]</scope>
    <source>
        <strain evidence="8 9">NIT-T3</strain>
    </source>
</reference>
<dbReference type="PIRSF" id="PIRSF005091">
    <property type="entry name" value="Mmb_sulf_HI1246"/>
    <property type="match status" value="1"/>
</dbReference>
<feature type="transmembrane region" description="Helical" evidence="6">
    <location>
        <begin position="87"/>
        <end position="110"/>
    </location>
</feature>
<keyword evidence="4 6" id="KW-1133">Transmembrane helix</keyword>
<dbReference type="Gene3D" id="3.40.720.10">
    <property type="entry name" value="Alkaline Phosphatase, subunit A"/>
    <property type="match status" value="1"/>
</dbReference>
<dbReference type="Proteomes" id="UP001319827">
    <property type="component" value="Chromosome"/>
</dbReference>
<dbReference type="InterPro" id="IPR012160">
    <property type="entry name" value="LtaS-like"/>
</dbReference>
<proteinExistence type="predicted"/>
<keyword evidence="5 6" id="KW-0472">Membrane</keyword>
<protein>
    <submittedName>
        <fullName evidence="8">Sulfatase</fullName>
    </submittedName>
</protein>
<keyword evidence="3 6" id="KW-0812">Transmembrane</keyword>
<evidence type="ECO:0000256" key="1">
    <source>
        <dbReference type="ARBA" id="ARBA00004651"/>
    </source>
</evidence>
<gene>
    <name evidence="8" type="ORF">DESUT3_34220</name>
</gene>
<evidence type="ECO:0000256" key="5">
    <source>
        <dbReference type="ARBA" id="ARBA00023136"/>
    </source>
</evidence>
<sequence>MSRLPIGRLSLLVPLSGAYLAVSALLRLVLWWKFGPAAQVGLAEMGPILLFGLVNDLIALLYVNAPAACYLLLVPGRLLRAPWHRRLVAVGVFATLFAMLYLGAAEYFFFEEFDSRFNLVAVDYLIYPHEVLVNIWDSYPVLPVVLADLAVAGLLFRRLWPMVKQSLAAPQRFADRLKLIGVYALILSLAAVRFSTDSFAFSSNRVSNQLACNGISSLFRAFRTNELSYDAFYRTLDHERAFRLVRENLSADGDGFNSPQLEDLDRSHAARPEGLGRMNVVVIVEESLSAKYVGVYGDGSDLTPNFDRLSRAGLLFDHAYATGTRTVRGLEAITTSLPPIPSESILKRPGSEGIANWGEVMRENGYRTSFLYGGYGYFDNMNHFYQSNGFSISDRTEIPQPRFANIWGVSDEDLFDHAMDYFDGIHGQGEPFFSIIMTTSNHKPFTFPSGVEGIPAKGGGRRDGVRYADYALGRFFDQSPVHPWFENTLFVIVADHCARVYGRAQVPVRNYEIPLLLYAPGRLAAGRIETATSQIDIAPTVLGLLGLPYTAPFYGRDVLAERAGSGRPIMLNHNHDVALFQDERLVVLGLNRQAQVFDYDREQNRQLPAADDPALVDLATAYYQTAFELFKAHRYQ</sequence>
<organism evidence="8 9">
    <name type="scientific">Desulfuromonas versatilis</name>
    <dbReference type="NCBI Taxonomy" id="2802975"/>
    <lineage>
        <taxon>Bacteria</taxon>
        <taxon>Pseudomonadati</taxon>
        <taxon>Thermodesulfobacteriota</taxon>
        <taxon>Desulfuromonadia</taxon>
        <taxon>Desulfuromonadales</taxon>
        <taxon>Desulfuromonadaceae</taxon>
        <taxon>Desulfuromonas</taxon>
    </lineage>
</organism>
<evidence type="ECO:0000313" key="8">
    <source>
        <dbReference type="EMBL" id="BCR06353.1"/>
    </source>
</evidence>
<dbReference type="InterPro" id="IPR050448">
    <property type="entry name" value="OpgB/LTA_synthase_biosynth"/>
</dbReference>
<feature type="transmembrane region" description="Helical" evidence="6">
    <location>
        <begin position="12"/>
        <end position="32"/>
    </location>
</feature>
<keyword evidence="9" id="KW-1185">Reference proteome</keyword>
<evidence type="ECO:0000256" key="2">
    <source>
        <dbReference type="ARBA" id="ARBA00022475"/>
    </source>
</evidence>
<keyword evidence="2" id="KW-1003">Cell membrane</keyword>
<evidence type="ECO:0000259" key="7">
    <source>
        <dbReference type="Pfam" id="PF00884"/>
    </source>
</evidence>